<dbReference type="EMBL" id="LCNO01000035">
    <property type="protein sequence ID" value="KKU56527.1"/>
    <property type="molecule type" value="Genomic_DNA"/>
</dbReference>
<gene>
    <name evidence="3" type="ORF">UX80_C0035G0002</name>
</gene>
<dbReference type="STRING" id="1618358.UX80_C0035G0002"/>
<dbReference type="GO" id="GO:0015986">
    <property type="term" value="P:proton motive force-driven ATP synthesis"/>
    <property type="evidence" value="ECO:0007669"/>
    <property type="project" value="InterPro"/>
</dbReference>
<organism evidence="3 4">
    <name type="scientific">Candidatus Amesbacteria bacterium GW2011_GWA2_47_11b</name>
    <dbReference type="NCBI Taxonomy" id="1618358"/>
    <lineage>
        <taxon>Bacteria</taxon>
        <taxon>Candidatus Amesiibacteriota</taxon>
    </lineage>
</organism>
<evidence type="ECO:0000259" key="2">
    <source>
        <dbReference type="Pfam" id="PF02823"/>
    </source>
</evidence>
<evidence type="ECO:0000256" key="1">
    <source>
        <dbReference type="ARBA" id="ARBA00023196"/>
    </source>
</evidence>
<keyword evidence="1" id="KW-0066">ATP synthesis</keyword>
<accession>A0A0G1RHH5</accession>
<keyword evidence="1" id="KW-0139">CF(1)</keyword>
<dbReference type="GO" id="GO:0045259">
    <property type="term" value="C:proton-transporting ATP synthase complex"/>
    <property type="evidence" value="ECO:0007669"/>
    <property type="project" value="UniProtKB-KW"/>
</dbReference>
<dbReference type="Proteomes" id="UP000034307">
    <property type="component" value="Unassembled WGS sequence"/>
</dbReference>
<comment type="caution">
    <text evidence="3">The sequence shown here is derived from an EMBL/GenBank/DDBJ whole genome shotgun (WGS) entry which is preliminary data.</text>
</comment>
<evidence type="ECO:0000313" key="4">
    <source>
        <dbReference type="Proteomes" id="UP000034307"/>
    </source>
</evidence>
<sequence>MANLISVVVRDRKGVVWEGQATAVTGRNVVGTFDVLPEHSNFISIISKKLIVKTADKKNREFNVESGIMQVRENKVMIYLGVK</sequence>
<feature type="domain" description="ATP synthase F1 complex delta/epsilon subunit N-terminal" evidence="2">
    <location>
        <begin position="11"/>
        <end position="78"/>
    </location>
</feature>
<name>A0A0G1RHH5_9BACT</name>
<dbReference type="Gene3D" id="2.60.15.10">
    <property type="entry name" value="F0F1 ATP synthase delta/epsilon subunit, N-terminal"/>
    <property type="match status" value="1"/>
</dbReference>
<protein>
    <submittedName>
        <fullName evidence="3">H+transporting two-sector ATPase delta/epsilon subunit</fullName>
    </submittedName>
</protein>
<dbReference type="SUPFAM" id="SSF51344">
    <property type="entry name" value="Epsilon subunit of F1F0-ATP synthase N-terminal domain"/>
    <property type="match status" value="1"/>
</dbReference>
<dbReference type="AlphaFoldDB" id="A0A0G1RHH5"/>
<dbReference type="InterPro" id="IPR020546">
    <property type="entry name" value="ATP_synth_F1_dsu/esu_N"/>
</dbReference>
<dbReference type="InterPro" id="IPR036771">
    <property type="entry name" value="ATPsynth_dsu/esu_N"/>
</dbReference>
<reference evidence="3 4" key="1">
    <citation type="journal article" date="2015" name="Nature">
        <title>rRNA introns, odd ribosomes, and small enigmatic genomes across a large radiation of phyla.</title>
        <authorList>
            <person name="Brown C.T."/>
            <person name="Hug L.A."/>
            <person name="Thomas B.C."/>
            <person name="Sharon I."/>
            <person name="Castelle C.J."/>
            <person name="Singh A."/>
            <person name="Wilkins M.J."/>
            <person name="Williams K.H."/>
            <person name="Banfield J.F."/>
        </authorList>
    </citation>
    <scope>NUCLEOTIDE SEQUENCE [LARGE SCALE GENOMIC DNA]</scope>
</reference>
<dbReference type="Pfam" id="PF02823">
    <property type="entry name" value="ATP-synt_DE_N"/>
    <property type="match status" value="1"/>
</dbReference>
<proteinExistence type="predicted"/>
<evidence type="ECO:0000313" key="3">
    <source>
        <dbReference type="EMBL" id="KKU56527.1"/>
    </source>
</evidence>